<keyword evidence="4" id="KW-0493">Microtubule</keyword>
<evidence type="ECO:0000256" key="4">
    <source>
        <dbReference type="ARBA" id="ARBA00022701"/>
    </source>
</evidence>
<feature type="domain" description="Dynein heavy chain coiled coil stalk" evidence="12">
    <location>
        <begin position="115"/>
        <end position="446"/>
    </location>
</feature>
<dbReference type="EMBL" id="NEVH01005885">
    <property type="protein sequence ID" value="PNF38485.1"/>
    <property type="molecule type" value="Genomic_DNA"/>
</dbReference>
<dbReference type="GO" id="GO:0030286">
    <property type="term" value="C:dynein complex"/>
    <property type="evidence" value="ECO:0007669"/>
    <property type="project" value="UniProtKB-KW"/>
</dbReference>
<keyword evidence="10" id="KW-0206">Cytoskeleton</keyword>
<dbReference type="GO" id="GO:0051959">
    <property type="term" value="F:dynein light intermediate chain binding"/>
    <property type="evidence" value="ECO:0007669"/>
    <property type="project" value="InterPro"/>
</dbReference>
<dbReference type="FunFam" id="1.20.920.20:FF:000002">
    <property type="entry name" value="Cytoplasmic dynein 1 heavy chain"/>
    <property type="match status" value="1"/>
</dbReference>
<feature type="coiled-coil region" evidence="11">
    <location>
        <begin position="353"/>
        <end position="415"/>
    </location>
</feature>
<keyword evidence="3" id="KW-0963">Cytoplasm</keyword>
<dbReference type="Proteomes" id="UP000235965">
    <property type="component" value="Unassembled WGS sequence"/>
</dbReference>
<dbReference type="Gene3D" id="1.20.920.20">
    <property type="match status" value="1"/>
</dbReference>
<keyword evidence="5" id="KW-0547">Nucleotide-binding</keyword>
<evidence type="ECO:0000256" key="10">
    <source>
        <dbReference type="ARBA" id="ARBA00023212"/>
    </source>
</evidence>
<keyword evidence="6" id="KW-0067">ATP-binding</keyword>
<proteinExistence type="inferred from homology"/>
<evidence type="ECO:0000256" key="9">
    <source>
        <dbReference type="ARBA" id="ARBA00023175"/>
    </source>
</evidence>
<dbReference type="OrthoDB" id="447173at2759"/>
<dbReference type="PANTHER" id="PTHR45703">
    <property type="entry name" value="DYNEIN HEAVY CHAIN"/>
    <property type="match status" value="1"/>
</dbReference>
<evidence type="ECO:0000256" key="11">
    <source>
        <dbReference type="SAM" id="Coils"/>
    </source>
</evidence>
<sequence>MDFTNAQFTVTCDSNPALYKQCSIIWLPGWSTASMRTVPQLLLSRAVQDEEGILGHEKNGEGTLSVNDTLLECFLRIHKDVSDKLATPRRYISFICTYMHIYTKKRTDIQQKQQRLQAGVSKLTEASHVVDALKSQAAGQEHKLAEKQAKANSALQMITETMRNANTHKVEMESLKEQTERENLQLMERKKAIDVELTEIEPLIQEASAAVGNIKPESLSEIRSLRAPPDIIRDILEGVLRLMGILDTSWNSMKTFLAKRGIKEEIRSFDARRINPESRQAVEKLLIERKESFDPKNARRASVAAAPLASWVTANVKYSYVLEKIRPLEREQSKLYQNMKLTEQQIGKLSLGLTDVDKTVSDLKNQLNTYTKEAAEIEIHLNKAQETISAAEGLVGKLNDEFERWKKQLTELSKDLKELPVNSLLAAAFITYLSMAPEDLRQSLVAEWQDQLGMKNFSFTTFLGSEKEQLQWLSEGLPSDQLS</sequence>
<evidence type="ECO:0000313" key="14">
    <source>
        <dbReference type="Proteomes" id="UP000235965"/>
    </source>
</evidence>
<dbReference type="PANTHER" id="PTHR45703:SF22">
    <property type="entry name" value="DYNEIN CYTOPLASMIC 2 HEAVY CHAIN 1"/>
    <property type="match status" value="1"/>
</dbReference>
<evidence type="ECO:0000256" key="3">
    <source>
        <dbReference type="ARBA" id="ARBA00022490"/>
    </source>
</evidence>
<dbReference type="GO" id="GO:0045505">
    <property type="term" value="F:dynein intermediate chain binding"/>
    <property type="evidence" value="ECO:0007669"/>
    <property type="project" value="InterPro"/>
</dbReference>
<accession>A0A2J7RCD6</accession>
<evidence type="ECO:0000256" key="1">
    <source>
        <dbReference type="ARBA" id="ARBA00004245"/>
    </source>
</evidence>
<feature type="non-terminal residue" evidence="13">
    <location>
        <position position="483"/>
    </location>
</feature>
<name>A0A2J7RCD6_9NEOP</name>
<dbReference type="STRING" id="105785.A0A2J7RCD6"/>
<reference evidence="13 14" key="1">
    <citation type="submission" date="2017-12" db="EMBL/GenBank/DDBJ databases">
        <title>Hemimetabolous genomes reveal molecular basis of termite eusociality.</title>
        <authorList>
            <person name="Harrison M.C."/>
            <person name="Jongepier E."/>
            <person name="Robertson H.M."/>
            <person name="Arning N."/>
            <person name="Bitard-Feildel T."/>
            <person name="Chao H."/>
            <person name="Childers C.P."/>
            <person name="Dinh H."/>
            <person name="Doddapaneni H."/>
            <person name="Dugan S."/>
            <person name="Gowin J."/>
            <person name="Greiner C."/>
            <person name="Han Y."/>
            <person name="Hu H."/>
            <person name="Hughes D.S.T."/>
            <person name="Huylmans A.-K."/>
            <person name="Kemena C."/>
            <person name="Kremer L.P.M."/>
            <person name="Lee S.L."/>
            <person name="Lopez-Ezquerra A."/>
            <person name="Mallet L."/>
            <person name="Monroy-Kuhn J.M."/>
            <person name="Moser A."/>
            <person name="Murali S.C."/>
            <person name="Muzny D.M."/>
            <person name="Otani S."/>
            <person name="Piulachs M.-D."/>
            <person name="Poelchau M."/>
            <person name="Qu J."/>
            <person name="Schaub F."/>
            <person name="Wada-Katsumata A."/>
            <person name="Worley K.C."/>
            <person name="Xie Q."/>
            <person name="Ylla G."/>
            <person name="Poulsen M."/>
            <person name="Gibbs R.A."/>
            <person name="Schal C."/>
            <person name="Richards S."/>
            <person name="Belles X."/>
            <person name="Korb J."/>
            <person name="Bornberg-Bauer E."/>
        </authorList>
    </citation>
    <scope>NUCLEOTIDE SEQUENCE [LARGE SCALE GENOMIC DNA]</scope>
    <source>
        <tissue evidence="13">Whole body</tissue>
    </source>
</reference>
<dbReference type="GO" id="GO:0005874">
    <property type="term" value="C:microtubule"/>
    <property type="evidence" value="ECO:0007669"/>
    <property type="project" value="UniProtKB-KW"/>
</dbReference>
<dbReference type="AlphaFoldDB" id="A0A2J7RCD6"/>
<keyword evidence="14" id="KW-1185">Reference proteome</keyword>
<dbReference type="GO" id="GO:0005524">
    <property type="term" value="F:ATP binding"/>
    <property type="evidence" value="ECO:0007669"/>
    <property type="project" value="UniProtKB-KW"/>
</dbReference>
<protein>
    <recommendedName>
        <fullName evidence="12">Dynein heavy chain coiled coil stalk domain-containing protein</fullName>
    </recommendedName>
</protein>
<evidence type="ECO:0000256" key="5">
    <source>
        <dbReference type="ARBA" id="ARBA00022741"/>
    </source>
</evidence>
<evidence type="ECO:0000259" key="12">
    <source>
        <dbReference type="Pfam" id="PF12777"/>
    </source>
</evidence>
<organism evidence="13 14">
    <name type="scientific">Cryptotermes secundus</name>
    <dbReference type="NCBI Taxonomy" id="105785"/>
    <lineage>
        <taxon>Eukaryota</taxon>
        <taxon>Metazoa</taxon>
        <taxon>Ecdysozoa</taxon>
        <taxon>Arthropoda</taxon>
        <taxon>Hexapoda</taxon>
        <taxon>Insecta</taxon>
        <taxon>Pterygota</taxon>
        <taxon>Neoptera</taxon>
        <taxon>Polyneoptera</taxon>
        <taxon>Dictyoptera</taxon>
        <taxon>Blattodea</taxon>
        <taxon>Blattoidea</taxon>
        <taxon>Termitoidae</taxon>
        <taxon>Kalotermitidae</taxon>
        <taxon>Cryptotermitinae</taxon>
        <taxon>Cryptotermes</taxon>
    </lineage>
</organism>
<dbReference type="GO" id="GO:0007018">
    <property type="term" value="P:microtubule-based movement"/>
    <property type="evidence" value="ECO:0007669"/>
    <property type="project" value="InterPro"/>
</dbReference>
<keyword evidence="9" id="KW-0505">Motor protein</keyword>
<dbReference type="SUPFAM" id="SSF90257">
    <property type="entry name" value="Myosin rod fragments"/>
    <property type="match status" value="1"/>
</dbReference>
<gene>
    <name evidence="13" type="ORF">B7P43_G03952</name>
</gene>
<evidence type="ECO:0000256" key="6">
    <source>
        <dbReference type="ARBA" id="ARBA00022840"/>
    </source>
</evidence>
<dbReference type="Pfam" id="PF12777">
    <property type="entry name" value="MT"/>
    <property type="match status" value="1"/>
</dbReference>
<dbReference type="InterPro" id="IPR026983">
    <property type="entry name" value="DHC"/>
</dbReference>
<comment type="similarity">
    <text evidence="2">Belongs to the dynein heavy chain family.</text>
</comment>
<evidence type="ECO:0000256" key="8">
    <source>
        <dbReference type="ARBA" id="ARBA00023054"/>
    </source>
</evidence>
<comment type="caution">
    <text evidence="13">The sequence shown here is derived from an EMBL/GenBank/DDBJ whole genome shotgun (WGS) entry which is preliminary data.</text>
</comment>
<dbReference type="InterPro" id="IPR024743">
    <property type="entry name" value="Dynein_HC_stalk"/>
</dbReference>
<evidence type="ECO:0000313" key="13">
    <source>
        <dbReference type="EMBL" id="PNF38485.1"/>
    </source>
</evidence>
<keyword evidence="7" id="KW-0243">Dynein</keyword>
<evidence type="ECO:0000256" key="7">
    <source>
        <dbReference type="ARBA" id="ARBA00023017"/>
    </source>
</evidence>
<keyword evidence="8 11" id="KW-0175">Coiled coil</keyword>
<evidence type="ECO:0000256" key="2">
    <source>
        <dbReference type="ARBA" id="ARBA00008887"/>
    </source>
</evidence>
<comment type="subcellular location">
    <subcellularLocation>
        <location evidence="1">Cytoplasm</location>
        <location evidence="1">Cytoskeleton</location>
    </subcellularLocation>
</comment>
<dbReference type="InParanoid" id="A0A2J7RCD6"/>
<feature type="coiled-coil region" evidence="11">
    <location>
        <begin position="130"/>
        <end position="196"/>
    </location>
</feature>